<name>A0ABY4YDK8_9MICO</name>
<dbReference type="PROSITE" id="PS51257">
    <property type="entry name" value="PROKAR_LIPOPROTEIN"/>
    <property type="match status" value="1"/>
</dbReference>
<feature type="signal peptide" evidence="8">
    <location>
        <begin position="1"/>
        <end position="23"/>
    </location>
</feature>
<evidence type="ECO:0000313" key="10">
    <source>
        <dbReference type="EMBL" id="USQ74814.1"/>
    </source>
</evidence>
<dbReference type="EMBL" id="CP099490">
    <property type="protein sequence ID" value="USQ74814.1"/>
    <property type="molecule type" value="Genomic_DNA"/>
</dbReference>
<evidence type="ECO:0000259" key="9">
    <source>
        <dbReference type="PROSITE" id="PS50059"/>
    </source>
</evidence>
<dbReference type="PROSITE" id="PS50059">
    <property type="entry name" value="FKBP_PPIASE"/>
    <property type="match status" value="2"/>
</dbReference>
<organism evidence="10 11">
    <name type="scientific">Ornithinimicrobium cryptoxanthini</name>
    <dbReference type="NCBI Taxonomy" id="2934161"/>
    <lineage>
        <taxon>Bacteria</taxon>
        <taxon>Bacillati</taxon>
        <taxon>Actinomycetota</taxon>
        <taxon>Actinomycetes</taxon>
        <taxon>Micrococcales</taxon>
        <taxon>Ornithinimicrobiaceae</taxon>
        <taxon>Ornithinimicrobium</taxon>
    </lineage>
</organism>
<dbReference type="Pfam" id="PF00254">
    <property type="entry name" value="FKBP_C"/>
    <property type="match status" value="2"/>
</dbReference>
<evidence type="ECO:0000313" key="11">
    <source>
        <dbReference type="Proteomes" id="UP001056535"/>
    </source>
</evidence>
<sequence length="337" mass="34849">MRSPKFRLLGLAVAPLIFLSACGSDGDADNASQTAAGDDAAATSIAPNGTVEDVTLTEADVEGSTVPALELAKTPLSVAETSVQEIEAGEGETTTAEQDVELRYLAVNGTTGEEILSTFPTDETVVMSLSNPNLLPGFLNGLVGTKPGQSMILAMSPQDAFGAAGNAQLGIGPNDTVIFYVEVVKATTPLTQAEGEAVEPVEGLPTVEADGTSPATITIPEGEEPPSELVVQPLIKGEGAEIQAGQQVRMQYTGVQWSDGELFDTSLQEGREAFETVIGAGQVIQGWDEGLVGQTVGSRVLLVIPPAMGYGAAQEDGPGYELKDETLVFVVDILAAQ</sequence>
<evidence type="ECO:0000256" key="7">
    <source>
        <dbReference type="SAM" id="MobiDB-lite"/>
    </source>
</evidence>
<evidence type="ECO:0000256" key="6">
    <source>
        <dbReference type="PROSITE-ProRule" id="PRU00277"/>
    </source>
</evidence>
<feature type="chain" id="PRO_5046879639" description="peptidylprolyl isomerase" evidence="8">
    <location>
        <begin position="24"/>
        <end position="337"/>
    </location>
</feature>
<keyword evidence="5 6" id="KW-0413">Isomerase</keyword>
<evidence type="ECO:0000256" key="2">
    <source>
        <dbReference type="ARBA" id="ARBA00006577"/>
    </source>
</evidence>
<evidence type="ECO:0000256" key="1">
    <source>
        <dbReference type="ARBA" id="ARBA00000971"/>
    </source>
</evidence>
<dbReference type="Proteomes" id="UP001056535">
    <property type="component" value="Chromosome"/>
</dbReference>
<comment type="similarity">
    <text evidence="2">Belongs to the FKBP-type PPIase family.</text>
</comment>
<dbReference type="PANTHER" id="PTHR43811:SF19">
    <property type="entry name" value="39 KDA FK506-BINDING NUCLEAR PROTEIN"/>
    <property type="match status" value="1"/>
</dbReference>
<accession>A0ABY4YDK8</accession>
<feature type="domain" description="PPIase FKBP-type" evidence="9">
    <location>
        <begin position="97"/>
        <end position="187"/>
    </location>
</feature>
<dbReference type="RefSeq" id="WP_252618871.1">
    <property type="nucleotide sequence ID" value="NZ_CP099490.1"/>
</dbReference>
<dbReference type="Gene3D" id="3.10.50.40">
    <property type="match status" value="2"/>
</dbReference>
<dbReference type="InterPro" id="IPR001179">
    <property type="entry name" value="PPIase_FKBP_dom"/>
</dbReference>
<dbReference type="SUPFAM" id="SSF54534">
    <property type="entry name" value="FKBP-like"/>
    <property type="match status" value="2"/>
</dbReference>
<feature type="region of interest" description="Disordered" evidence="7">
    <location>
        <begin position="205"/>
        <end position="225"/>
    </location>
</feature>
<protein>
    <recommendedName>
        <fullName evidence="3 6">peptidylprolyl isomerase</fullName>
        <ecNumber evidence="3 6">5.2.1.8</ecNumber>
    </recommendedName>
</protein>
<evidence type="ECO:0000256" key="8">
    <source>
        <dbReference type="SAM" id="SignalP"/>
    </source>
</evidence>
<reference evidence="10" key="1">
    <citation type="submission" date="2022-06" db="EMBL/GenBank/DDBJ databases">
        <title>Ornithinimicrobium JY.X270.</title>
        <authorList>
            <person name="Huang Y."/>
        </authorList>
    </citation>
    <scope>NUCLEOTIDE SEQUENCE</scope>
    <source>
        <strain evidence="10">JY.X270</strain>
    </source>
</reference>
<gene>
    <name evidence="10" type="ORF">NF557_09020</name>
</gene>
<comment type="catalytic activity">
    <reaction evidence="1 6">
        <text>[protein]-peptidylproline (omega=180) = [protein]-peptidylproline (omega=0)</text>
        <dbReference type="Rhea" id="RHEA:16237"/>
        <dbReference type="Rhea" id="RHEA-COMP:10747"/>
        <dbReference type="Rhea" id="RHEA-COMP:10748"/>
        <dbReference type="ChEBI" id="CHEBI:83833"/>
        <dbReference type="ChEBI" id="CHEBI:83834"/>
        <dbReference type="EC" id="5.2.1.8"/>
    </reaction>
</comment>
<dbReference type="EC" id="5.2.1.8" evidence="3 6"/>
<dbReference type="GO" id="GO:0016853">
    <property type="term" value="F:isomerase activity"/>
    <property type="evidence" value="ECO:0007669"/>
    <property type="project" value="UniProtKB-KW"/>
</dbReference>
<evidence type="ECO:0000256" key="5">
    <source>
        <dbReference type="ARBA" id="ARBA00023235"/>
    </source>
</evidence>
<dbReference type="PANTHER" id="PTHR43811">
    <property type="entry name" value="FKBP-TYPE PEPTIDYL-PROLYL CIS-TRANS ISOMERASE FKPA"/>
    <property type="match status" value="1"/>
</dbReference>
<evidence type="ECO:0000256" key="4">
    <source>
        <dbReference type="ARBA" id="ARBA00023110"/>
    </source>
</evidence>
<dbReference type="InterPro" id="IPR046357">
    <property type="entry name" value="PPIase_dom_sf"/>
</dbReference>
<proteinExistence type="inferred from homology"/>
<keyword evidence="11" id="KW-1185">Reference proteome</keyword>
<keyword evidence="4 6" id="KW-0697">Rotamase</keyword>
<keyword evidence="8" id="KW-0732">Signal</keyword>
<feature type="domain" description="PPIase FKBP-type" evidence="9">
    <location>
        <begin position="245"/>
        <end position="337"/>
    </location>
</feature>
<evidence type="ECO:0000256" key="3">
    <source>
        <dbReference type="ARBA" id="ARBA00013194"/>
    </source>
</evidence>